<dbReference type="FunFam" id="1.10.30.10:FF:000003">
    <property type="entry name" value="Putative transcription factor SOX-6"/>
    <property type="match status" value="1"/>
</dbReference>
<evidence type="ECO:0000313" key="8">
    <source>
        <dbReference type="EMBL" id="KAK3582760.1"/>
    </source>
</evidence>
<reference evidence="8" key="1">
    <citation type="journal article" date="2021" name="Genome Biol. Evol.">
        <title>A High-Quality Reference Genome for a Parasitic Bivalve with Doubly Uniparental Inheritance (Bivalvia: Unionida).</title>
        <authorList>
            <person name="Smith C.H."/>
        </authorList>
    </citation>
    <scope>NUCLEOTIDE SEQUENCE</scope>
    <source>
        <strain evidence="8">CHS0354</strain>
    </source>
</reference>
<feature type="region of interest" description="Disordered" evidence="6">
    <location>
        <begin position="530"/>
        <end position="554"/>
    </location>
</feature>
<dbReference type="InterPro" id="IPR009071">
    <property type="entry name" value="HMG_box_dom"/>
</dbReference>
<keyword evidence="4 5" id="KW-0539">Nucleus</keyword>
<evidence type="ECO:0000256" key="3">
    <source>
        <dbReference type="ARBA" id="ARBA00023163"/>
    </source>
</evidence>
<dbReference type="InterPro" id="IPR051356">
    <property type="entry name" value="SOX/SOX-like_TF"/>
</dbReference>
<dbReference type="EMBL" id="JAEAOA010000947">
    <property type="protein sequence ID" value="KAK3582760.1"/>
    <property type="molecule type" value="Genomic_DNA"/>
</dbReference>
<feature type="compositionally biased region" description="Polar residues" evidence="6">
    <location>
        <begin position="712"/>
        <end position="734"/>
    </location>
</feature>
<feature type="compositionally biased region" description="Basic and acidic residues" evidence="6">
    <location>
        <begin position="608"/>
        <end position="617"/>
    </location>
</feature>
<dbReference type="Gene3D" id="1.10.30.10">
    <property type="entry name" value="High mobility group box domain"/>
    <property type="match status" value="1"/>
</dbReference>
<evidence type="ECO:0000313" key="9">
    <source>
        <dbReference type="Proteomes" id="UP001195483"/>
    </source>
</evidence>
<dbReference type="PROSITE" id="PS50118">
    <property type="entry name" value="HMG_BOX_2"/>
    <property type="match status" value="1"/>
</dbReference>
<dbReference type="InterPro" id="IPR036910">
    <property type="entry name" value="HMG_box_dom_sf"/>
</dbReference>
<feature type="compositionally biased region" description="Polar residues" evidence="6">
    <location>
        <begin position="533"/>
        <end position="544"/>
    </location>
</feature>
<evidence type="ECO:0000256" key="5">
    <source>
        <dbReference type="PROSITE-ProRule" id="PRU00267"/>
    </source>
</evidence>
<dbReference type="Proteomes" id="UP001195483">
    <property type="component" value="Unassembled WGS sequence"/>
</dbReference>
<feature type="compositionally biased region" description="Polar residues" evidence="6">
    <location>
        <begin position="399"/>
        <end position="412"/>
    </location>
</feature>
<dbReference type="GO" id="GO:0000978">
    <property type="term" value="F:RNA polymerase II cis-regulatory region sequence-specific DNA binding"/>
    <property type="evidence" value="ECO:0007669"/>
    <property type="project" value="TreeGrafter"/>
</dbReference>
<feature type="compositionally biased region" description="Basic and acidic residues" evidence="6">
    <location>
        <begin position="280"/>
        <end position="292"/>
    </location>
</feature>
<accession>A0AAE0S0L9</accession>
<evidence type="ECO:0000256" key="1">
    <source>
        <dbReference type="ARBA" id="ARBA00023015"/>
    </source>
</evidence>
<feature type="DNA-binding region" description="HMG box" evidence="5">
    <location>
        <begin position="17"/>
        <end position="85"/>
    </location>
</feature>
<feature type="region of interest" description="Disordered" evidence="6">
    <location>
        <begin position="604"/>
        <end position="626"/>
    </location>
</feature>
<dbReference type="Pfam" id="PF00505">
    <property type="entry name" value="HMG_box"/>
    <property type="match status" value="1"/>
</dbReference>
<gene>
    <name evidence="8" type="ORF">CHS0354_015285</name>
</gene>
<keyword evidence="9" id="KW-1185">Reference proteome</keyword>
<evidence type="ECO:0000256" key="4">
    <source>
        <dbReference type="ARBA" id="ARBA00023242"/>
    </source>
</evidence>
<evidence type="ECO:0000259" key="7">
    <source>
        <dbReference type="PROSITE" id="PS50118"/>
    </source>
</evidence>
<feature type="region of interest" description="Disordered" evidence="6">
    <location>
        <begin position="708"/>
        <end position="760"/>
    </location>
</feature>
<feature type="domain" description="HMG box" evidence="7">
    <location>
        <begin position="17"/>
        <end position="85"/>
    </location>
</feature>
<feature type="compositionally biased region" description="Low complexity" evidence="6">
    <location>
        <begin position="414"/>
        <end position="428"/>
    </location>
</feature>
<protein>
    <recommendedName>
        <fullName evidence="7">HMG box domain-containing protein</fullName>
    </recommendedName>
</protein>
<evidence type="ECO:0000256" key="6">
    <source>
        <dbReference type="SAM" id="MobiDB-lite"/>
    </source>
</evidence>
<dbReference type="SUPFAM" id="SSF47095">
    <property type="entry name" value="HMG-box"/>
    <property type="match status" value="1"/>
</dbReference>
<dbReference type="SMART" id="SM00398">
    <property type="entry name" value="HMG"/>
    <property type="match status" value="1"/>
</dbReference>
<proteinExistence type="predicted"/>
<keyword evidence="3" id="KW-0804">Transcription</keyword>
<dbReference type="AlphaFoldDB" id="A0AAE0S0L9"/>
<evidence type="ECO:0000256" key="2">
    <source>
        <dbReference type="ARBA" id="ARBA00023125"/>
    </source>
</evidence>
<name>A0AAE0S0L9_9BIVA</name>
<comment type="caution">
    <text evidence="8">The sequence shown here is derived from an EMBL/GenBank/DDBJ whole genome shotgun (WGS) entry which is preliminary data.</text>
</comment>
<sequence>MTYRTPGATNVNKSGNIKRPMNAFMVWARDYRAKLAASMPNATNSDISIRLGQLWSQMSSEEKKPFYQEADNIKRQHRRDYPDWVYKPSPTRKKEEVAPPTQHSVLWARYTQGKGLANAGETIPNPVQMSASSNIISGTESTIPWTSVSNSTMPNQMAYPPCSIKSSSDQIVDSTLSNTSEQQQIASANSPQVEDWNTVVQRQQVSPYTEAVSSNAAITQQNVSSNTALPKQVVDSSIVKQATVSISNDTTNSCTVAQQTSFLSVQSDISTTLITPVDSASRENAEKERNEPKLSTQHKSVGNDYGNYSDSSGTDLFSVCSESFKSLSTHGTSSWTSHVYTPERHCIPSKTITNHLSGSGSTSLSGFQSEESFISSNSYNDGVLKSVHKSDSFTQLINSSSTKQSAASTDDTSQGRSSARSGSLSSSYRCSSISSDNTFQQSSSSCNFTPNVSSSSNYSWDSSTNDVMDDSCGVLKSEKSRQSSSKSILSRETSSNLTLSSSFANSAQSTTTACSEQELSSSLLLTPSKTDRSMSSFTQSKTDQSSNVSIRIEESSSVSTNSGVSFIQMKTHSDPKQNFSTYGQYSSVGALKPFQQITTQEPVTDFDESGRNTHFDKSSSNGSLKRGKEYSLNITGQTKIKQNDIKTVTKVIRIGNTTRTISDPQTENSNLRRLLTSTNLPSDFKPPESSQYDNVTVVDRSLVCNKQPVHGTHQSQPKNSKATEETPTNVSQVRSTERKHSTSSKMPRRKNNKSDNTGNSSSKLRVVEYLLEKEISKLHKKLQKHLFNEFSCFNFYGNGRNFSVLVPEHSTQNAID</sequence>
<feature type="region of interest" description="Disordered" evidence="6">
    <location>
        <begin position="275"/>
        <end position="303"/>
    </location>
</feature>
<feature type="region of interest" description="Disordered" evidence="6">
    <location>
        <begin position="399"/>
        <end position="428"/>
    </location>
</feature>
<feature type="compositionally biased region" description="Polar residues" evidence="6">
    <location>
        <begin position="293"/>
        <end position="303"/>
    </location>
</feature>
<dbReference type="GO" id="GO:0000981">
    <property type="term" value="F:DNA-binding transcription factor activity, RNA polymerase II-specific"/>
    <property type="evidence" value="ECO:0007669"/>
    <property type="project" value="TreeGrafter"/>
</dbReference>
<keyword evidence="2 5" id="KW-0238">DNA-binding</keyword>
<dbReference type="PANTHER" id="PTHR45789:SF2">
    <property type="entry name" value="FI18025P1"/>
    <property type="match status" value="1"/>
</dbReference>
<keyword evidence="1" id="KW-0805">Transcription regulation</keyword>
<dbReference type="PANTHER" id="PTHR45789">
    <property type="entry name" value="FI18025P1"/>
    <property type="match status" value="1"/>
</dbReference>
<organism evidence="8 9">
    <name type="scientific">Potamilus streckersoni</name>
    <dbReference type="NCBI Taxonomy" id="2493646"/>
    <lineage>
        <taxon>Eukaryota</taxon>
        <taxon>Metazoa</taxon>
        <taxon>Spiralia</taxon>
        <taxon>Lophotrochozoa</taxon>
        <taxon>Mollusca</taxon>
        <taxon>Bivalvia</taxon>
        <taxon>Autobranchia</taxon>
        <taxon>Heteroconchia</taxon>
        <taxon>Palaeoheterodonta</taxon>
        <taxon>Unionida</taxon>
        <taxon>Unionoidea</taxon>
        <taxon>Unionidae</taxon>
        <taxon>Ambleminae</taxon>
        <taxon>Lampsilini</taxon>
        <taxon>Potamilus</taxon>
    </lineage>
</organism>
<reference evidence="8" key="3">
    <citation type="submission" date="2023-05" db="EMBL/GenBank/DDBJ databases">
        <authorList>
            <person name="Smith C.H."/>
        </authorList>
    </citation>
    <scope>NUCLEOTIDE SEQUENCE</scope>
    <source>
        <strain evidence="8">CHS0354</strain>
        <tissue evidence="8">Mantle</tissue>
    </source>
</reference>
<dbReference type="GO" id="GO:0005634">
    <property type="term" value="C:nucleus"/>
    <property type="evidence" value="ECO:0007669"/>
    <property type="project" value="UniProtKB-UniRule"/>
</dbReference>
<reference evidence="8" key="2">
    <citation type="journal article" date="2021" name="Genome Biol. Evol.">
        <title>Developing a high-quality reference genome for a parasitic bivalve with doubly uniparental inheritance (Bivalvia: Unionida).</title>
        <authorList>
            <person name="Smith C.H."/>
        </authorList>
    </citation>
    <scope>NUCLEOTIDE SEQUENCE</scope>
    <source>
        <strain evidence="8">CHS0354</strain>
        <tissue evidence="8">Mantle</tissue>
    </source>
</reference>
<feature type="compositionally biased region" description="Low complexity" evidence="6">
    <location>
        <begin position="545"/>
        <end position="554"/>
    </location>
</feature>